<name>A0A381V9R5_9ZZZZ</name>
<accession>A0A381V9R5</accession>
<dbReference type="Gene3D" id="3.90.1150.140">
    <property type="match status" value="1"/>
</dbReference>
<protein>
    <recommendedName>
        <fullName evidence="4">DUF1343 domain-containing protein</fullName>
    </recommendedName>
</protein>
<dbReference type="Pfam" id="PF20732">
    <property type="entry name" value="NamZ_C"/>
    <property type="match status" value="1"/>
</dbReference>
<sequence length="393" mass="43819">MKRVVLGLEKLLANPSEYLCGSTLGLVVNQTSLTCDGQFSIGQFHSNKSFKLKALLAPEHGIYGVNQDMALVADETDPLSGLSVQSLYGTDASSLTPSPTLLNGIDNLVFDIQDVGSRYYTFIYTLANCMKTCAKSNTRMIVCDRPNPINGVAVEGNLVEKKFQSFVGQYPIPNRHGMTVGELAVLFNEYFGIKCDLKVIPMEGWERSMWYDQTGLPWVSPSPNMPTLSTATVYPGMCLIEGTLLSEGRGTTLPFEQVGAPYINAETLAKTLNKENLPGLFFRPQYFKPQFQKWSGTVCGGVQIHVTERNKMKPLATSITVLFSIKKLYPDDFSWRTEAYEFVNDRLAIDLLYGNQTLREAIETDTLSINNLKSAWEEDIKIFSPQREACLIY</sequence>
<dbReference type="InterPro" id="IPR048503">
    <property type="entry name" value="NamZ_C"/>
</dbReference>
<proteinExistence type="predicted"/>
<dbReference type="InterPro" id="IPR008302">
    <property type="entry name" value="NamZ"/>
</dbReference>
<dbReference type="AlphaFoldDB" id="A0A381V9R5"/>
<dbReference type="PANTHER" id="PTHR42915">
    <property type="entry name" value="HYPOTHETICAL 460 KDA PROTEIN IN FEUA-SIGW INTERGENIC REGION [PRECURSOR]"/>
    <property type="match status" value="1"/>
</dbReference>
<evidence type="ECO:0000259" key="1">
    <source>
        <dbReference type="Pfam" id="PF07075"/>
    </source>
</evidence>
<evidence type="ECO:0000259" key="2">
    <source>
        <dbReference type="Pfam" id="PF20732"/>
    </source>
</evidence>
<organism evidence="3">
    <name type="scientific">marine metagenome</name>
    <dbReference type="NCBI Taxonomy" id="408172"/>
    <lineage>
        <taxon>unclassified sequences</taxon>
        <taxon>metagenomes</taxon>
        <taxon>ecological metagenomes</taxon>
    </lineage>
</organism>
<dbReference type="GO" id="GO:0033922">
    <property type="term" value="F:peptidoglycan beta-N-acetylmuramidase activity"/>
    <property type="evidence" value="ECO:0007669"/>
    <property type="project" value="InterPro"/>
</dbReference>
<dbReference type="Gene3D" id="3.40.50.12170">
    <property type="entry name" value="Uncharacterised protein PF07075, DUF1343"/>
    <property type="match status" value="1"/>
</dbReference>
<dbReference type="PANTHER" id="PTHR42915:SF1">
    <property type="entry name" value="PEPTIDOGLYCAN BETA-N-ACETYLMURAMIDASE NAMZ"/>
    <property type="match status" value="1"/>
</dbReference>
<feature type="domain" description="Peptidoglycan beta-N-acetylmuramidase NamZ N-terminal" evidence="1">
    <location>
        <begin position="25"/>
        <end position="228"/>
    </location>
</feature>
<gene>
    <name evidence="3" type="ORF">METZ01_LOCUS89934</name>
</gene>
<feature type="domain" description="Peptidoglycan beta-N-acetylmuramidase NamZ C-terminal" evidence="2">
    <location>
        <begin position="233"/>
        <end position="393"/>
    </location>
</feature>
<evidence type="ECO:0008006" key="4">
    <source>
        <dbReference type="Google" id="ProtNLM"/>
    </source>
</evidence>
<reference evidence="3" key="1">
    <citation type="submission" date="2018-05" db="EMBL/GenBank/DDBJ databases">
        <authorList>
            <person name="Lanie J.A."/>
            <person name="Ng W.-L."/>
            <person name="Kazmierczak K.M."/>
            <person name="Andrzejewski T.M."/>
            <person name="Davidsen T.M."/>
            <person name="Wayne K.J."/>
            <person name="Tettelin H."/>
            <person name="Glass J.I."/>
            <person name="Rusch D."/>
            <person name="Podicherti R."/>
            <person name="Tsui H.-C.T."/>
            <person name="Winkler M.E."/>
        </authorList>
    </citation>
    <scope>NUCLEOTIDE SEQUENCE</scope>
</reference>
<dbReference type="Pfam" id="PF07075">
    <property type="entry name" value="NamZ_N"/>
    <property type="match status" value="1"/>
</dbReference>
<evidence type="ECO:0000313" key="3">
    <source>
        <dbReference type="EMBL" id="SVA37080.1"/>
    </source>
</evidence>
<dbReference type="EMBL" id="UINC01008229">
    <property type="protein sequence ID" value="SVA37080.1"/>
    <property type="molecule type" value="Genomic_DNA"/>
</dbReference>
<dbReference type="InterPro" id="IPR048502">
    <property type="entry name" value="NamZ_N"/>
</dbReference>
<dbReference type="PIRSF" id="PIRSF016719">
    <property type="entry name" value="UCP016719"/>
    <property type="match status" value="1"/>
</dbReference>